<dbReference type="RefSeq" id="WP_129217626.1">
    <property type="nucleotide sequence ID" value="NZ_QYBC01000002.1"/>
</dbReference>
<organism evidence="2 3">
    <name type="scientific">Lichenibacterium ramalinae</name>
    <dbReference type="NCBI Taxonomy" id="2316527"/>
    <lineage>
        <taxon>Bacteria</taxon>
        <taxon>Pseudomonadati</taxon>
        <taxon>Pseudomonadota</taxon>
        <taxon>Alphaproteobacteria</taxon>
        <taxon>Hyphomicrobiales</taxon>
        <taxon>Lichenihabitantaceae</taxon>
        <taxon>Lichenibacterium</taxon>
    </lineage>
</organism>
<comment type="caution">
    <text evidence="2">The sequence shown here is derived from an EMBL/GenBank/DDBJ whole genome shotgun (WGS) entry which is preliminary data.</text>
</comment>
<evidence type="ECO:0000313" key="2">
    <source>
        <dbReference type="EMBL" id="RYB07297.1"/>
    </source>
</evidence>
<accession>A0A4Q2RGF2</accession>
<keyword evidence="3" id="KW-1185">Reference proteome</keyword>
<sequence length="277" mass="30743">MTRERSTSAWRDARNAAARARLSKALPPVFPRAVLVHAEARPLVPPQPRLAVESYWRHHPLRADRLARALAARSPVPEGWRWSLAAEGGAEGGAKGGAKSRAKSRAKGGREKPDEDGRAGSFRVPPTPFREAAHRAEPGTCCLCGQPVYRFGWHADLWGTGERNRRARWHACCVAAWKLWRAPAGQAALLARLQKRRCPMTGGRLPRDREVDHRVPLHLVWRRHRDAPWPEILRYWGFPNLQAVDRAAHLAKSGAEAGARARARRPEAAPSPAADPA</sequence>
<proteinExistence type="predicted"/>
<feature type="compositionally biased region" description="Low complexity" evidence="1">
    <location>
        <begin position="268"/>
        <end position="277"/>
    </location>
</feature>
<evidence type="ECO:0000313" key="3">
    <source>
        <dbReference type="Proteomes" id="UP000289411"/>
    </source>
</evidence>
<dbReference type="EMBL" id="QYBC01000002">
    <property type="protein sequence ID" value="RYB07297.1"/>
    <property type="molecule type" value="Genomic_DNA"/>
</dbReference>
<name>A0A4Q2RGF2_9HYPH</name>
<feature type="region of interest" description="Disordered" evidence="1">
    <location>
        <begin position="88"/>
        <end position="126"/>
    </location>
</feature>
<dbReference type="AlphaFoldDB" id="A0A4Q2RGF2"/>
<feature type="compositionally biased region" description="Basic residues" evidence="1">
    <location>
        <begin position="98"/>
        <end position="107"/>
    </location>
</feature>
<evidence type="ECO:0000256" key="1">
    <source>
        <dbReference type="SAM" id="MobiDB-lite"/>
    </source>
</evidence>
<feature type="region of interest" description="Disordered" evidence="1">
    <location>
        <begin position="252"/>
        <end position="277"/>
    </location>
</feature>
<reference evidence="2 3" key="2">
    <citation type="submission" date="2019-02" db="EMBL/GenBank/DDBJ databases">
        <title>'Lichenibacterium ramalinii' gen. nov. sp. nov., 'Lichenibacterium minor' gen. nov. sp. nov.</title>
        <authorList>
            <person name="Pankratov T."/>
        </authorList>
    </citation>
    <scope>NUCLEOTIDE SEQUENCE [LARGE SCALE GENOMIC DNA]</scope>
    <source>
        <strain evidence="2 3">RmlP001</strain>
    </source>
</reference>
<gene>
    <name evidence="2" type="ORF">D3272_03120</name>
</gene>
<feature type="compositionally biased region" description="Basic and acidic residues" evidence="1">
    <location>
        <begin position="108"/>
        <end position="118"/>
    </location>
</feature>
<protein>
    <submittedName>
        <fullName evidence="2">Uncharacterized protein</fullName>
    </submittedName>
</protein>
<dbReference type="Proteomes" id="UP000289411">
    <property type="component" value="Unassembled WGS sequence"/>
</dbReference>
<dbReference type="OrthoDB" id="7982798at2"/>
<reference evidence="2 3" key="1">
    <citation type="submission" date="2018-09" db="EMBL/GenBank/DDBJ databases">
        <authorList>
            <person name="Grouzdev D.S."/>
            <person name="Krutkina M.S."/>
        </authorList>
    </citation>
    <scope>NUCLEOTIDE SEQUENCE [LARGE SCALE GENOMIC DNA]</scope>
    <source>
        <strain evidence="2 3">RmlP001</strain>
    </source>
</reference>